<evidence type="ECO:0000313" key="4">
    <source>
        <dbReference type="EMBL" id="KAF4744499.1"/>
    </source>
</evidence>
<feature type="region of interest" description="Disordered" evidence="1">
    <location>
        <begin position="341"/>
        <end position="370"/>
    </location>
</feature>
<dbReference type="EMBL" id="JABANM010030344">
    <property type="protein sequence ID" value="KAF4706416.1"/>
    <property type="molecule type" value="Genomic_DNA"/>
</dbReference>
<gene>
    <name evidence="3" type="ORF">FOZ62_024981</name>
    <name evidence="4" type="ORF">FOZ63_000044</name>
</gene>
<feature type="chain" id="PRO_5036205647" evidence="2">
    <location>
        <begin position="22"/>
        <end position="423"/>
    </location>
</feature>
<accession>A0A7J6QFK0</accession>
<evidence type="ECO:0000256" key="2">
    <source>
        <dbReference type="SAM" id="SignalP"/>
    </source>
</evidence>
<dbReference type="Proteomes" id="UP000574390">
    <property type="component" value="Unassembled WGS sequence"/>
</dbReference>
<feature type="compositionally biased region" description="Basic and acidic residues" evidence="1">
    <location>
        <begin position="349"/>
        <end position="359"/>
    </location>
</feature>
<evidence type="ECO:0000313" key="6">
    <source>
        <dbReference type="Proteomes" id="UP000574390"/>
    </source>
</evidence>
<feature type="signal peptide" evidence="2">
    <location>
        <begin position="1"/>
        <end position="21"/>
    </location>
</feature>
<reference evidence="5 6" key="1">
    <citation type="submission" date="2020-04" db="EMBL/GenBank/DDBJ databases">
        <title>Perkinsus olseni comparative genomics.</title>
        <authorList>
            <person name="Bogema D.R."/>
        </authorList>
    </citation>
    <scope>NUCLEOTIDE SEQUENCE [LARGE SCALE GENOMIC DNA]</scope>
    <source>
        <strain evidence="3">ATCC PRA-205</strain>
        <strain evidence="4 5">ATCC PRA-207</strain>
    </source>
</reference>
<dbReference type="Proteomes" id="UP000553632">
    <property type="component" value="Unassembled WGS sequence"/>
</dbReference>
<dbReference type="EMBL" id="JABANO010010818">
    <property type="protein sequence ID" value="KAF4744499.1"/>
    <property type="molecule type" value="Genomic_DNA"/>
</dbReference>
<name>A0A7J6QFK0_PEROL</name>
<keyword evidence="5" id="KW-1185">Reference proteome</keyword>
<dbReference type="AlphaFoldDB" id="A0A7J6QFK0"/>
<evidence type="ECO:0000313" key="5">
    <source>
        <dbReference type="Proteomes" id="UP000553632"/>
    </source>
</evidence>
<keyword evidence="2" id="KW-0732">Signal</keyword>
<evidence type="ECO:0000313" key="3">
    <source>
        <dbReference type="EMBL" id="KAF4706416.1"/>
    </source>
</evidence>
<evidence type="ECO:0000256" key="1">
    <source>
        <dbReference type="SAM" id="MobiDB-lite"/>
    </source>
</evidence>
<organism evidence="3 6">
    <name type="scientific">Perkinsus olseni</name>
    <name type="common">Perkinsus atlanticus</name>
    <dbReference type="NCBI Taxonomy" id="32597"/>
    <lineage>
        <taxon>Eukaryota</taxon>
        <taxon>Sar</taxon>
        <taxon>Alveolata</taxon>
        <taxon>Perkinsozoa</taxon>
        <taxon>Perkinsea</taxon>
        <taxon>Perkinsida</taxon>
        <taxon>Perkinsidae</taxon>
        <taxon>Perkinsus</taxon>
    </lineage>
</organism>
<protein>
    <submittedName>
        <fullName evidence="3">Uncharacterized protein</fullName>
    </submittedName>
</protein>
<proteinExistence type="predicted"/>
<comment type="caution">
    <text evidence="3">The sequence shown here is derived from an EMBL/GenBank/DDBJ whole genome shotgun (WGS) entry which is preliminary data.</text>
</comment>
<sequence>MGVVHSRLLLRSAVTFCLVQAATLDPGEGGPERTRSDWALVTPGVYSSGDLSNMIDGLSSLSLSCIRQEGHKRFGRVRLTFHISKGGNITTPYATLIRANSGSSSEYYRQLYKMRCFIIPSREEGTRQAFRNLTQNVAYFKASPRSGGYKIAICPGSNNYSWNVLLDHHNQKREEIRVDKVDGPVEEADEGAAKSSTISLGHYIALGPLPKGVSKFTIDLVSKPLSNKVPSMIITWFDEATDKVESGSIELRMGKMQSHVSKDRFINGCLDTVVRGRQGLAAASHTADILIRKLDSLVRFGPVSWNSICLCPSNNEDEVLLILNKKEWGTERMKSVKLVKRQSSSGYPGDHRANTDDGSHLTSVTKRKKSASTVMVTEAKKARVAPESCVDGNYSVDGPDGERSISLHVSHAEEGIINAEWRS</sequence>